<protein>
    <submittedName>
        <fullName evidence="1">Uncharacterized protein</fullName>
    </submittedName>
</protein>
<evidence type="ECO:0000313" key="1">
    <source>
        <dbReference type="EMBL" id="ALE19500.1"/>
    </source>
</evidence>
<dbReference type="Proteomes" id="UP000068137">
    <property type="component" value="Chromosome"/>
</dbReference>
<dbReference type="STRING" id="1528099.AL705_08185"/>
<sequence>MEESVTPPTPATVAAHVHGFSGMTPDTVRQEVADYLSATVENADDIASVVEIFGAAHDVLTNALDAVEDELD</sequence>
<reference evidence="1" key="2">
    <citation type="journal article" date="2016" name="Int. J. Syst. Evol. Microbiol.">
        <title>Lawsonella clevelandensis gen. nov., sp. nov., a new member of the suborder Corynebacterineae isolated from human abscesses.</title>
        <authorList>
            <person name="Bell M.E."/>
            <person name="Bernard K.A."/>
            <person name="Harrington S.M."/>
            <person name="Patel N.B."/>
            <person name="Tucker T.A."/>
            <person name="Metcalfe M.G."/>
            <person name="McQuiston J.R."/>
        </authorList>
    </citation>
    <scope>NUCLEOTIDE SEQUENCE</scope>
    <source>
        <strain evidence="1">X1698</strain>
    </source>
</reference>
<keyword evidence="4" id="KW-1185">Reference proteome</keyword>
<evidence type="ECO:0000313" key="2">
    <source>
        <dbReference type="EMBL" id="VHO01722.1"/>
    </source>
</evidence>
<dbReference type="EMBL" id="LR584267">
    <property type="protein sequence ID" value="VHO01722.1"/>
    <property type="molecule type" value="Genomic_DNA"/>
</dbReference>
<evidence type="ECO:0000313" key="4">
    <source>
        <dbReference type="Proteomes" id="UP000324288"/>
    </source>
</evidence>
<proteinExistence type="predicted"/>
<dbReference type="EMBL" id="CP012390">
    <property type="protein sequence ID" value="ALE19500.1"/>
    <property type="molecule type" value="Genomic_DNA"/>
</dbReference>
<dbReference type="KEGG" id="cbq:AL705_08185"/>
<dbReference type="AlphaFoldDB" id="A0A0M3TBU5"/>
<organism evidence="1 3">
    <name type="scientific">Lawsonella clevelandensis</name>
    <dbReference type="NCBI Taxonomy" id="1528099"/>
    <lineage>
        <taxon>Bacteria</taxon>
        <taxon>Bacillati</taxon>
        <taxon>Actinomycetota</taxon>
        <taxon>Actinomycetes</taxon>
        <taxon>Mycobacteriales</taxon>
        <taxon>Lawsonellaceae</taxon>
        <taxon>Lawsonella</taxon>
    </lineage>
</organism>
<dbReference type="GeneID" id="84895519"/>
<dbReference type="Proteomes" id="UP000324288">
    <property type="component" value="Chromosome"/>
</dbReference>
<reference evidence="1 3" key="1">
    <citation type="journal article" date="2015" name="Genome Announc.">
        <title>Complete Genome Sequences for Two Strains of a Novel Fastidious, Partially Acid-Fast, Gram-Positive Corynebacterineae Bacterium, Derived from Human Clinical Samples.</title>
        <authorList>
            <person name="Nicholson A.C."/>
            <person name="Bell M."/>
            <person name="Humrighouse B.W."/>
            <person name="McQuiston J.R."/>
        </authorList>
    </citation>
    <scope>NUCLEOTIDE SEQUENCE [LARGE SCALE GENOMIC DNA]</scope>
    <source>
        <strain evidence="1 3">X1698</strain>
    </source>
</reference>
<gene>
    <name evidence="1" type="ORF">AL705_08185</name>
    <name evidence="2" type="ORF">LC603019_01648</name>
</gene>
<dbReference type="RefSeq" id="WP_053962589.1">
    <property type="nucleotide sequence ID" value="NZ_CAJPTR010000032.1"/>
</dbReference>
<name>A0A0M3TBU5_9ACTN</name>
<accession>A0A0M3TBU5</accession>
<evidence type="ECO:0000313" key="3">
    <source>
        <dbReference type="Proteomes" id="UP000068137"/>
    </source>
</evidence>
<reference evidence="2 4" key="3">
    <citation type="submission" date="2019-04" db="EMBL/GenBank/DDBJ databases">
        <authorList>
            <person name="Seth-Smith MB H."/>
            <person name="Seth-Smith H."/>
        </authorList>
    </citation>
    <scope>NUCLEOTIDE SEQUENCE [LARGE SCALE GENOMIC DNA]</scope>
    <source>
        <strain evidence="2">USB-603019</strain>
    </source>
</reference>